<keyword evidence="11" id="KW-1185">Reference proteome</keyword>
<feature type="transmembrane region" description="Helical" evidence="7">
    <location>
        <begin position="242"/>
        <end position="265"/>
    </location>
</feature>
<dbReference type="PANTHER" id="PTHR43386">
    <property type="entry name" value="OLIGOPEPTIDE TRANSPORT SYSTEM PERMEASE PROTEIN APPC"/>
    <property type="match status" value="1"/>
</dbReference>
<dbReference type="Pfam" id="PF12911">
    <property type="entry name" value="OppC_N"/>
    <property type="match status" value="1"/>
</dbReference>
<protein>
    <submittedName>
        <fullName evidence="10">ABC-type transporter, integral membrane subunit</fullName>
    </submittedName>
</protein>
<feature type="transmembrane region" description="Helical" evidence="7">
    <location>
        <begin position="291"/>
        <end position="313"/>
    </location>
</feature>
<keyword evidence="3" id="KW-1003">Cell membrane</keyword>
<evidence type="ECO:0000259" key="9">
    <source>
        <dbReference type="PROSITE" id="PS50928"/>
    </source>
</evidence>
<reference evidence="10 11" key="1">
    <citation type="submission" date="2011-05" db="EMBL/GenBank/DDBJ databases">
        <title>Complete sequence of Isoptericola variabilis 225.</title>
        <authorList>
            <consortium name="US DOE Joint Genome Institute"/>
            <person name="Lucas S."/>
            <person name="Han J."/>
            <person name="Lapidus A."/>
            <person name="Cheng J.-F."/>
            <person name="Goodwin L."/>
            <person name="Pitluck S."/>
            <person name="Peters L."/>
            <person name="Mikhailova N."/>
            <person name="Zeytun A."/>
            <person name="Han C."/>
            <person name="Tapia R."/>
            <person name="Land M."/>
            <person name="Hauser L."/>
            <person name="Kyrpides N."/>
            <person name="Ivanova N."/>
            <person name="Pagani I."/>
            <person name="Siebers A."/>
            <person name="Allgaier M."/>
            <person name="Thelen M."/>
            <person name="Hugenholtz P."/>
            <person name="Gladden J."/>
            <person name="Woyke T."/>
        </authorList>
    </citation>
    <scope>NUCLEOTIDE SEQUENCE [LARGE SCALE GENOMIC DNA]</scope>
    <source>
        <strain evidence="11">225</strain>
    </source>
</reference>
<organism evidence="11">
    <name type="scientific">Isoptericola variabilis (strain 225)</name>
    <dbReference type="NCBI Taxonomy" id="743718"/>
    <lineage>
        <taxon>Bacteria</taxon>
        <taxon>Bacillati</taxon>
        <taxon>Actinomycetota</taxon>
        <taxon>Actinomycetes</taxon>
        <taxon>Micrococcales</taxon>
        <taxon>Promicromonosporaceae</taxon>
        <taxon>Isoptericola</taxon>
    </lineage>
</organism>
<feature type="region of interest" description="Disordered" evidence="8">
    <location>
        <begin position="1"/>
        <end position="25"/>
    </location>
</feature>
<dbReference type="STRING" id="743718.Isova_0929"/>
<evidence type="ECO:0000256" key="7">
    <source>
        <dbReference type="RuleBase" id="RU363032"/>
    </source>
</evidence>
<name>F6FPS4_ISOV2</name>
<dbReference type="PANTHER" id="PTHR43386:SF6">
    <property type="entry name" value="ABC TRANSPORTER PERMEASE PROTEIN"/>
    <property type="match status" value="1"/>
</dbReference>
<comment type="subcellular location">
    <subcellularLocation>
        <location evidence="1 7">Cell membrane</location>
        <topology evidence="1 7">Multi-pass membrane protein</topology>
    </subcellularLocation>
</comment>
<keyword evidence="5 7" id="KW-1133">Transmembrane helix</keyword>
<gene>
    <name evidence="10" type="ordered locus">Isova_0929</name>
</gene>
<dbReference type="EMBL" id="CP002810">
    <property type="protein sequence ID" value="AEG43713.1"/>
    <property type="molecule type" value="Genomic_DNA"/>
</dbReference>
<accession>F6FPS4</accession>
<dbReference type="InterPro" id="IPR050366">
    <property type="entry name" value="BP-dependent_transpt_permease"/>
</dbReference>
<dbReference type="PROSITE" id="PS50928">
    <property type="entry name" value="ABC_TM1"/>
    <property type="match status" value="1"/>
</dbReference>
<feature type="transmembrane region" description="Helical" evidence="7">
    <location>
        <begin position="162"/>
        <end position="179"/>
    </location>
</feature>
<feature type="domain" description="ABC transmembrane type-1" evidence="9">
    <location>
        <begin position="120"/>
        <end position="310"/>
    </location>
</feature>
<evidence type="ECO:0000256" key="5">
    <source>
        <dbReference type="ARBA" id="ARBA00022989"/>
    </source>
</evidence>
<keyword evidence="6 7" id="KW-0472">Membrane</keyword>
<feature type="compositionally biased region" description="Polar residues" evidence="8">
    <location>
        <begin position="1"/>
        <end position="11"/>
    </location>
</feature>
<dbReference type="GO" id="GO:0005886">
    <property type="term" value="C:plasma membrane"/>
    <property type="evidence" value="ECO:0007669"/>
    <property type="project" value="UniProtKB-SubCell"/>
</dbReference>
<feature type="transmembrane region" description="Helical" evidence="7">
    <location>
        <begin position="185"/>
        <end position="203"/>
    </location>
</feature>
<dbReference type="Proteomes" id="UP000009236">
    <property type="component" value="Chromosome"/>
</dbReference>
<evidence type="ECO:0000313" key="11">
    <source>
        <dbReference type="Proteomes" id="UP000009236"/>
    </source>
</evidence>
<dbReference type="AlphaFoldDB" id="F6FPS4"/>
<comment type="similarity">
    <text evidence="7">Belongs to the binding-protein-dependent transport system permease family.</text>
</comment>
<keyword evidence="2 7" id="KW-0813">Transport</keyword>
<dbReference type="eggNOG" id="COG1173">
    <property type="taxonomic scope" value="Bacteria"/>
</dbReference>
<dbReference type="SUPFAM" id="SSF161098">
    <property type="entry name" value="MetI-like"/>
    <property type="match status" value="1"/>
</dbReference>
<evidence type="ECO:0000313" key="10">
    <source>
        <dbReference type="EMBL" id="AEG43713.1"/>
    </source>
</evidence>
<evidence type="ECO:0000256" key="2">
    <source>
        <dbReference type="ARBA" id="ARBA00022448"/>
    </source>
</evidence>
<dbReference type="RefSeq" id="WP_013838105.1">
    <property type="nucleotide sequence ID" value="NC_015588.1"/>
</dbReference>
<dbReference type="KEGG" id="iva:Isova_0929"/>
<evidence type="ECO:0000256" key="1">
    <source>
        <dbReference type="ARBA" id="ARBA00004651"/>
    </source>
</evidence>
<dbReference type="HOGENOM" id="CLU_028518_1_4_11"/>
<dbReference type="InterPro" id="IPR035906">
    <property type="entry name" value="MetI-like_sf"/>
</dbReference>
<dbReference type="Pfam" id="PF00528">
    <property type="entry name" value="BPD_transp_1"/>
    <property type="match status" value="1"/>
</dbReference>
<evidence type="ECO:0000256" key="3">
    <source>
        <dbReference type="ARBA" id="ARBA00022475"/>
    </source>
</evidence>
<dbReference type="InterPro" id="IPR000515">
    <property type="entry name" value="MetI-like"/>
</dbReference>
<evidence type="ECO:0000256" key="8">
    <source>
        <dbReference type="SAM" id="MobiDB-lite"/>
    </source>
</evidence>
<evidence type="ECO:0000256" key="6">
    <source>
        <dbReference type="ARBA" id="ARBA00023136"/>
    </source>
</evidence>
<proteinExistence type="inferred from homology"/>
<dbReference type="InterPro" id="IPR025966">
    <property type="entry name" value="OppC_N"/>
</dbReference>
<dbReference type="GO" id="GO:0055085">
    <property type="term" value="P:transmembrane transport"/>
    <property type="evidence" value="ECO:0007669"/>
    <property type="project" value="InterPro"/>
</dbReference>
<dbReference type="Gene3D" id="1.10.3720.10">
    <property type="entry name" value="MetI-like"/>
    <property type="match status" value="1"/>
</dbReference>
<feature type="transmembrane region" description="Helical" evidence="7">
    <location>
        <begin position="58"/>
        <end position="80"/>
    </location>
</feature>
<sequence>MPENRYPSTPAQPGPRRGQEHYTAPFDEGGLGAVDAVDTSEAPSSFWRESWREMRSRPMFWVAGAIIVLVVVVAAFPGLFTSLGPRQCTLAQSLAGPQPGHPFGFDFQGCDIYARTVYGARASVVVGVLATGLVIILGTAIGAIAGYYGGWFDTILSRITDVFFAVPLVLAAIVIMSVMPQRTSFTVALVLALFGWTSIARITRGTVMSVKNNEFVTAAKSLGMGRAAILVKHVLPNAAAPIIVYATVALGTFIVAEATLSFLGIGLPPNVVSWGGDISAAQRSIRVAPEILFYPAGGLALTVLGFIMMGDVVRDALDPKARKR</sequence>
<keyword evidence="4 7" id="KW-0812">Transmembrane</keyword>
<dbReference type="CDD" id="cd06261">
    <property type="entry name" value="TM_PBP2"/>
    <property type="match status" value="1"/>
</dbReference>
<feature type="transmembrane region" description="Helical" evidence="7">
    <location>
        <begin position="124"/>
        <end position="150"/>
    </location>
</feature>
<evidence type="ECO:0000256" key="4">
    <source>
        <dbReference type="ARBA" id="ARBA00022692"/>
    </source>
</evidence>